<proteinExistence type="predicted"/>
<dbReference type="RefSeq" id="WP_135642739.1">
    <property type="nucleotide sequence ID" value="NZ_RQGH01000026.1"/>
</dbReference>
<keyword evidence="3" id="KW-1185">Reference proteome</keyword>
<accession>A0A4Z0ZY80</accession>
<dbReference type="Pfam" id="PF22016">
    <property type="entry name" value="DUF6933"/>
    <property type="match status" value="1"/>
</dbReference>
<evidence type="ECO:0000259" key="1">
    <source>
        <dbReference type="Pfam" id="PF22016"/>
    </source>
</evidence>
<feature type="domain" description="DUF6933" evidence="1">
    <location>
        <begin position="2"/>
        <end position="157"/>
    </location>
</feature>
<reference evidence="2" key="1">
    <citation type="journal article" date="2019" name="PLoS Negl. Trop. Dis.">
        <title>Revisiting the worldwide diversity of Leptospira species in the environment.</title>
        <authorList>
            <person name="Vincent A.T."/>
            <person name="Schiettekatte O."/>
            <person name="Bourhy P."/>
            <person name="Veyrier F.J."/>
            <person name="Picardeau M."/>
        </authorList>
    </citation>
    <scope>NUCLEOTIDE SEQUENCE [LARGE SCALE GENOMIC DNA]</scope>
    <source>
        <strain evidence="2">201702451</strain>
    </source>
</reference>
<evidence type="ECO:0000313" key="2">
    <source>
        <dbReference type="EMBL" id="TGL65095.1"/>
    </source>
</evidence>
<dbReference type="EMBL" id="RQGH01000026">
    <property type="protein sequence ID" value="TGL65095.1"/>
    <property type="molecule type" value="Genomic_DNA"/>
</dbReference>
<sequence length="163" mass="18885">MIIRFTKKVQDKFKWKQLKPIAESNLSNEWYVNQFTANRHKYYLATHAESLFSVIFRGVGIKTDGEFMDRMIEAWKNQVTNEGLETVVNNLLVPLTKEILITSTLNRRILGSMSDMIKMTEFILADGDNTEDSSPFALSEFLNKTPFSYIGMDRPKDRIAKYS</sequence>
<evidence type="ECO:0000313" key="3">
    <source>
        <dbReference type="Proteomes" id="UP000297567"/>
    </source>
</evidence>
<name>A0A4Z0ZY80_9LEPT</name>
<organism evidence="2 3">
    <name type="scientific">Leptospira jelokensis</name>
    <dbReference type="NCBI Taxonomy" id="2484931"/>
    <lineage>
        <taxon>Bacteria</taxon>
        <taxon>Pseudomonadati</taxon>
        <taxon>Spirochaetota</taxon>
        <taxon>Spirochaetia</taxon>
        <taxon>Leptospirales</taxon>
        <taxon>Leptospiraceae</taxon>
        <taxon>Leptospira</taxon>
    </lineage>
</organism>
<gene>
    <name evidence="2" type="ORF">EHQ62_10925</name>
</gene>
<dbReference type="Proteomes" id="UP000297567">
    <property type="component" value="Unassembled WGS sequence"/>
</dbReference>
<protein>
    <recommendedName>
        <fullName evidence="1">DUF6933 domain-containing protein</fullName>
    </recommendedName>
</protein>
<comment type="caution">
    <text evidence="2">The sequence shown here is derived from an EMBL/GenBank/DDBJ whole genome shotgun (WGS) entry which is preliminary data.</text>
</comment>
<dbReference type="InterPro" id="IPR053864">
    <property type="entry name" value="DUF6933"/>
</dbReference>
<dbReference type="AlphaFoldDB" id="A0A4Z0ZY80"/>